<dbReference type="PANTHER" id="PTHR16119">
    <property type="entry name" value="TRANSMEMBRANE PROTEIN 144"/>
    <property type="match status" value="1"/>
</dbReference>
<gene>
    <name evidence="8" type="ORF">BCHO_1355</name>
</gene>
<keyword evidence="4 7" id="KW-0812">Transmembrane</keyword>
<comment type="caution">
    <text evidence="8">The sequence shown here is derived from an EMBL/GenBank/DDBJ whole genome shotgun (WGS) entry which is preliminary data.</text>
</comment>
<dbReference type="RefSeq" id="WP_024540520.1">
    <property type="nucleotide sequence ID" value="NZ_JBQKLO010000012.1"/>
</dbReference>
<feature type="transmembrane region" description="Helical" evidence="7">
    <location>
        <begin position="299"/>
        <end position="317"/>
    </location>
</feature>
<keyword evidence="6 7" id="KW-0472">Membrane</keyword>
<dbReference type="AlphaFoldDB" id="A0A087ADP1"/>
<dbReference type="InterPro" id="IPR037185">
    <property type="entry name" value="EmrE-like"/>
</dbReference>
<protein>
    <submittedName>
        <fullName evidence="8">Sugar transport protein</fullName>
    </submittedName>
</protein>
<evidence type="ECO:0000256" key="2">
    <source>
        <dbReference type="ARBA" id="ARBA00006117"/>
    </source>
</evidence>
<evidence type="ECO:0000256" key="4">
    <source>
        <dbReference type="ARBA" id="ARBA00022692"/>
    </source>
</evidence>
<feature type="transmembrane region" description="Helical" evidence="7">
    <location>
        <begin position="64"/>
        <end position="85"/>
    </location>
</feature>
<dbReference type="Pfam" id="PF06800">
    <property type="entry name" value="Sugar_transport"/>
    <property type="match status" value="1"/>
</dbReference>
<dbReference type="PANTHER" id="PTHR16119:SF17">
    <property type="entry name" value="TRANSMEMBRANE PROTEIN 144"/>
    <property type="match status" value="1"/>
</dbReference>
<keyword evidence="5 7" id="KW-1133">Transmembrane helix</keyword>
<comment type="similarity">
    <text evidence="2">Belongs to the GRP transporter (TC 2.A.7.5) family.</text>
</comment>
<organism evidence="8 9">
    <name type="scientific">Bifidobacterium choerinum</name>
    <dbReference type="NCBI Taxonomy" id="35760"/>
    <lineage>
        <taxon>Bacteria</taxon>
        <taxon>Bacillati</taxon>
        <taxon>Actinomycetota</taxon>
        <taxon>Actinomycetes</taxon>
        <taxon>Bifidobacteriales</taxon>
        <taxon>Bifidobacteriaceae</taxon>
        <taxon>Bifidobacterium</taxon>
    </lineage>
</organism>
<evidence type="ECO:0000256" key="3">
    <source>
        <dbReference type="ARBA" id="ARBA00022597"/>
    </source>
</evidence>
<feature type="transmembrane region" description="Helical" evidence="7">
    <location>
        <begin position="265"/>
        <end position="287"/>
    </location>
</feature>
<dbReference type="eggNOG" id="COG4975">
    <property type="taxonomic scope" value="Bacteria"/>
</dbReference>
<name>A0A087ADP1_9BIFI</name>
<comment type="subcellular location">
    <subcellularLocation>
        <location evidence="1">Membrane</location>
        <topology evidence="1">Multi-pass membrane protein</topology>
    </subcellularLocation>
</comment>
<feature type="transmembrane region" description="Helical" evidence="7">
    <location>
        <begin position="30"/>
        <end position="52"/>
    </location>
</feature>
<feature type="transmembrane region" description="Helical" evidence="7">
    <location>
        <begin position="120"/>
        <end position="140"/>
    </location>
</feature>
<dbReference type="Proteomes" id="UP000028995">
    <property type="component" value="Unassembled WGS sequence"/>
</dbReference>
<keyword evidence="9" id="KW-1185">Reference proteome</keyword>
<dbReference type="GO" id="GO:0016020">
    <property type="term" value="C:membrane"/>
    <property type="evidence" value="ECO:0007669"/>
    <property type="project" value="UniProtKB-SubCell"/>
</dbReference>
<dbReference type="SUPFAM" id="SSF103481">
    <property type="entry name" value="Multidrug resistance efflux transporter EmrE"/>
    <property type="match status" value="1"/>
</dbReference>
<evidence type="ECO:0000313" key="9">
    <source>
        <dbReference type="Proteomes" id="UP000028995"/>
    </source>
</evidence>
<proteinExistence type="inferred from homology"/>
<feature type="transmembrane region" description="Helical" evidence="7">
    <location>
        <begin position="201"/>
        <end position="225"/>
    </location>
</feature>
<dbReference type="STRING" id="35760.BCHO_1355"/>
<dbReference type="OrthoDB" id="3194911at2"/>
<feature type="transmembrane region" description="Helical" evidence="7">
    <location>
        <begin position="237"/>
        <end position="259"/>
    </location>
</feature>
<feature type="transmembrane region" description="Helical" evidence="7">
    <location>
        <begin position="161"/>
        <end position="181"/>
    </location>
</feature>
<accession>A0A087ADP1</accession>
<sequence length="319" mass="33730">MDMLIALLPALFLGSNSVITAKIDGKPSQGTLGTTIGAVIFAVLVSVFYTVPNAGLAFAFNPRIWLVGLCSGVFWTIGSFGQFSALKPLGVSMAMPISTAGQVVGNALLAAIVLGQWRTLNVWVIGVIAIILVTSGAVLCSAKDSAADARRISAKDMRFGLGALLFSTIGFMLYFIFPNLLHHTGFISDAIYNAPSGNGLYYMTAVILPQSIGQIITALAIVNFVERDRTLILHRKTALNIITGLLWAVGNMLIFVSAANPHVGQAIATTFSQLGVIVSTYGGIVVLHEHKTKRQMVGILFGTLLIVAGAVLMGLYTTT</sequence>
<keyword evidence="3 8" id="KW-0813">Transport</keyword>
<reference evidence="8 9" key="1">
    <citation type="submission" date="2014-03" db="EMBL/GenBank/DDBJ databases">
        <title>Genomics of Bifidobacteria.</title>
        <authorList>
            <person name="Ventura M."/>
            <person name="Milani C."/>
            <person name="Lugli G.A."/>
        </authorList>
    </citation>
    <scope>NUCLEOTIDE SEQUENCE [LARGE SCALE GENOMIC DNA]</scope>
    <source>
        <strain evidence="8 9">LMG 10510</strain>
    </source>
</reference>
<evidence type="ECO:0000313" key="8">
    <source>
        <dbReference type="EMBL" id="KFI56891.1"/>
    </source>
</evidence>
<dbReference type="CDD" id="cd23110">
    <property type="entry name" value="GRP"/>
    <property type="match status" value="1"/>
</dbReference>
<dbReference type="EMBL" id="JGYU01000008">
    <property type="protein sequence ID" value="KFI56891.1"/>
    <property type="molecule type" value="Genomic_DNA"/>
</dbReference>
<evidence type="ECO:0000256" key="6">
    <source>
        <dbReference type="ARBA" id="ARBA00023136"/>
    </source>
</evidence>
<evidence type="ECO:0000256" key="5">
    <source>
        <dbReference type="ARBA" id="ARBA00022989"/>
    </source>
</evidence>
<dbReference type="GO" id="GO:0015144">
    <property type="term" value="F:carbohydrate transmembrane transporter activity"/>
    <property type="evidence" value="ECO:0007669"/>
    <property type="project" value="InterPro"/>
</dbReference>
<dbReference type="InterPro" id="IPR010651">
    <property type="entry name" value="Sugar_transport"/>
</dbReference>
<evidence type="ECO:0000256" key="1">
    <source>
        <dbReference type="ARBA" id="ARBA00004141"/>
    </source>
</evidence>
<evidence type="ECO:0000256" key="7">
    <source>
        <dbReference type="SAM" id="Phobius"/>
    </source>
</evidence>
<keyword evidence="3 8" id="KW-0762">Sugar transport</keyword>